<feature type="transmembrane region" description="Helical" evidence="7">
    <location>
        <begin position="46"/>
        <end position="70"/>
    </location>
</feature>
<keyword evidence="5 7" id="KW-0472">Membrane</keyword>
<feature type="transmembrane region" description="Helical" evidence="7">
    <location>
        <begin position="16"/>
        <end position="34"/>
    </location>
</feature>
<keyword evidence="3 7" id="KW-0812">Transmembrane</keyword>
<dbReference type="GO" id="GO:0016020">
    <property type="term" value="C:membrane"/>
    <property type="evidence" value="ECO:0007669"/>
    <property type="project" value="UniProtKB-SubCell"/>
</dbReference>
<feature type="transmembrane region" description="Helical" evidence="7">
    <location>
        <begin position="226"/>
        <end position="246"/>
    </location>
</feature>
<sequence length="375" mass="40481">MVVIALAFGGYFLRDYLQLIAIAGVLAYLFRPLYLRFKNRMKAGLASALTLLCALLIVIVPLAGILAMAVTQIKQMIDNVSEWASETDINELGDRLMNMANDFLDKVPFVDFELTTEKLQSGFSSVASGLGDFALNFARDSVGGIAAAVTMAIIFLYVFLSFLGRGDKVVGVFKDLSPLDPEVTDIYLSKIGAMAKATVGGQFVIALAQGAAGALSIYIAGIHAGFFMFLIFLTVLSIIPLGSGIVTIPLGIIMALTGNVPGGILVVAFHLLITTNIDNVLRPILVPRSAYLSPALMLVAVFAGLGMFGFLGIVFGPVIMIVIVTTIDLYRVVIKGADWDDIQNDDDSDSDEPKTKNPWRRFKNWLSKKRGAKKK</sequence>
<proteinExistence type="inferred from homology"/>
<evidence type="ECO:0000256" key="5">
    <source>
        <dbReference type="ARBA" id="ARBA00023136"/>
    </source>
</evidence>
<dbReference type="PANTHER" id="PTHR21716:SF4">
    <property type="entry name" value="TRANSMEMBRANE PROTEIN 245"/>
    <property type="match status" value="1"/>
</dbReference>
<dbReference type="AlphaFoldDB" id="A0A2V1KA75"/>
<reference evidence="9" key="1">
    <citation type="submission" date="2018-05" db="EMBL/GenBank/DDBJ databases">
        <authorList>
            <person name="Li Y."/>
        </authorList>
    </citation>
    <scope>NUCLEOTIDE SEQUENCE [LARGE SCALE GENOMIC DNA]</scope>
    <source>
        <strain evidence="9">sk1b4</strain>
    </source>
</reference>
<gene>
    <name evidence="8" type="ORF">DD236_09305</name>
</gene>
<feature type="region of interest" description="Disordered" evidence="6">
    <location>
        <begin position="342"/>
        <end position="361"/>
    </location>
</feature>
<keyword evidence="9" id="KW-1185">Reference proteome</keyword>
<feature type="transmembrane region" description="Helical" evidence="7">
    <location>
        <begin position="253"/>
        <end position="275"/>
    </location>
</feature>
<comment type="subcellular location">
    <subcellularLocation>
        <location evidence="1">Membrane</location>
        <topology evidence="1">Multi-pass membrane protein</topology>
    </subcellularLocation>
</comment>
<evidence type="ECO:0000256" key="1">
    <source>
        <dbReference type="ARBA" id="ARBA00004141"/>
    </source>
</evidence>
<dbReference type="InterPro" id="IPR002549">
    <property type="entry name" value="AI-2E-like"/>
</dbReference>
<feature type="transmembrane region" description="Helical" evidence="7">
    <location>
        <begin position="295"/>
        <end position="325"/>
    </location>
</feature>
<organism evidence="8 9">
    <name type="scientific">Ancrocorticia populi</name>
    <dbReference type="NCBI Taxonomy" id="2175228"/>
    <lineage>
        <taxon>Bacteria</taxon>
        <taxon>Bacillati</taxon>
        <taxon>Actinomycetota</taxon>
        <taxon>Actinomycetes</taxon>
        <taxon>Actinomycetales</taxon>
        <taxon>Actinomycetaceae</taxon>
        <taxon>Ancrocorticia</taxon>
    </lineage>
</organism>
<keyword evidence="4 7" id="KW-1133">Transmembrane helix</keyword>
<accession>A0A2V1KA75</accession>
<evidence type="ECO:0000256" key="6">
    <source>
        <dbReference type="SAM" id="MobiDB-lite"/>
    </source>
</evidence>
<dbReference type="Pfam" id="PF01594">
    <property type="entry name" value="AI-2E_transport"/>
    <property type="match status" value="1"/>
</dbReference>
<comment type="similarity">
    <text evidence="2">Belongs to the autoinducer-2 exporter (AI-2E) (TC 2.A.86) family.</text>
</comment>
<dbReference type="EMBL" id="QETB01000005">
    <property type="protein sequence ID" value="PWF25852.1"/>
    <property type="molecule type" value="Genomic_DNA"/>
</dbReference>
<dbReference type="OrthoDB" id="5348369at2"/>
<comment type="caution">
    <text evidence="8">The sequence shown here is derived from an EMBL/GenBank/DDBJ whole genome shotgun (WGS) entry which is preliminary data.</text>
</comment>
<evidence type="ECO:0000256" key="7">
    <source>
        <dbReference type="SAM" id="Phobius"/>
    </source>
</evidence>
<evidence type="ECO:0000313" key="9">
    <source>
        <dbReference type="Proteomes" id="UP000245283"/>
    </source>
</evidence>
<protein>
    <submittedName>
        <fullName evidence="8">AI-2E family transporter</fullName>
    </submittedName>
</protein>
<dbReference type="Proteomes" id="UP000245283">
    <property type="component" value="Unassembled WGS sequence"/>
</dbReference>
<evidence type="ECO:0000313" key="8">
    <source>
        <dbReference type="EMBL" id="PWF25852.1"/>
    </source>
</evidence>
<evidence type="ECO:0000256" key="4">
    <source>
        <dbReference type="ARBA" id="ARBA00022989"/>
    </source>
</evidence>
<evidence type="ECO:0000256" key="3">
    <source>
        <dbReference type="ARBA" id="ARBA00022692"/>
    </source>
</evidence>
<feature type="transmembrane region" description="Helical" evidence="7">
    <location>
        <begin position="199"/>
        <end position="220"/>
    </location>
</feature>
<feature type="transmembrane region" description="Helical" evidence="7">
    <location>
        <begin position="142"/>
        <end position="164"/>
    </location>
</feature>
<evidence type="ECO:0000256" key="2">
    <source>
        <dbReference type="ARBA" id="ARBA00009773"/>
    </source>
</evidence>
<dbReference type="PANTHER" id="PTHR21716">
    <property type="entry name" value="TRANSMEMBRANE PROTEIN"/>
    <property type="match status" value="1"/>
</dbReference>
<name>A0A2V1KA75_9ACTO</name>